<feature type="binding site" evidence="8">
    <location>
        <position position="141"/>
    </location>
    <ligand>
        <name>[4Fe-4S] cluster</name>
        <dbReference type="ChEBI" id="CHEBI:49883"/>
    </ligand>
</feature>
<dbReference type="Gene3D" id="3.40.50.12280">
    <property type="match status" value="1"/>
</dbReference>
<dbReference type="GO" id="GO:0005506">
    <property type="term" value="F:iron ion binding"/>
    <property type="evidence" value="ECO:0007669"/>
    <property type="project" value="UniProtKB-UniRule"/>
</dbReference>
<dbReference type="PROSITE" id="PS01150">
    <property type="entry name" value="COMPLEX1_20K"/>
    <property type="match status" value="1"/>
</dbReference>
<keyword evidence="8 9" id="KW-0408">Iron</keyword>
<comment type="subunit">
    <text evidence="8">NDH-1 is composed of 14 different subunits. Subunits NuoB, C, D, E, F, and G constitute the peripheral sector of the complex.</text>
</comment>
<dbReference type="RefSeq" id="WP_075008165.1">
    <property type="nucleotide sequence ID" value="NZ_FOAP01000010.1"/>
</dbReference>
<dbReference type="AlphaFoldDB" id="A0A1H7UVD3"/>
<dbReference type="Proteomes" id="UP000182719">
    <property type="component" value="Unassembled WGS sequence"/>
</dbReference>
<keyword evidence="6 8" id="KW-0520">NAD</keyword>
<proteinExistence type="inferred from homology"/>
<dbReference type="EMBL" id="FOAP01000010">
    <property type="protein sequence ID" value="SEM00699.1"/>
    <property type="molecule type" value="Genomic_DNA"/>
</dbReference>
<comment type="catalytic activity">
    <reaction evidence="8">
        <text>a quinone + NADH + 5 H(+)(in) = a quinol + NAD(+) + 4 H(+)(out)</text>
        <dbReference type="Rhea" id="RHEA:57888"/>
        <dbReference type="ChEBI" id="CHEBI:15378"/>
        <dbReference type="ChEBI" id="CHEBI:24646"/>
        <dbReference type="ChEBI" id="CHEBI:57540"/>
        <dbReference type="ChEBI" id="CHEBI:57945"/>
        <dbReference type="ChEBI" id="CHEBI:132124"/>
    </reaction>
</comment>
<evidence type="ECO:0000256" key="7">
    <source>
        <dbReference type="ARBA" id="ARBA00025189"/>
    </source>
</evidence>
<keyword evidence="2 8" id="KW-0813">Transport</keyword>
<dbReference type="InterPro" id="IPR006138">
    <property type="entry name" value="NADH_UQ_OxRdtase_20Kd_su"/>
</dbReference>
<keyword evidence="8 9" id="KW-0479">Metal-binding</keyword>
<keyword evidence="8 9" id="KW-0004">4Fe-4S</keyword>
<dbReference type="FunFam" id="3.40.50.12280:FF:000002">
    <property type="entry name" value="NADH-quinone oxidoreductase subunit B"/>
    <property type="match status" value="1"/>
</dbReference>
<dbReference type="GO" id="GO:0051539">
    <property type="term" value="F:4 iron, 4 sulfur cluster binding"/>
    <property type="evidence" value="ECO:0007669"/>
    <property type="project" value="UniProtKB-KW"/>
</dbReference>
<organism evidence="11 12">
    <name type="scientific">Stigmatella aurantiaca</name>
    <dbReference type="NCBI Taxonomy" id="41"/>
    <lineage>
        <taxon>Bacteria</taxon>
        <taxon>Pseudomonadati</taxon>
        <taxon>Myxococcota</taxon>
        <taxon>Myxococcia</taxon>
        <taxon>Myxococcales</taxon>
        <taxon>Cystobacterineae</taxon>
        <taxon>Archangiaceae</taxon>
        <taxon>Stigmatella</taxon>
    </lineage>
</organism>
<name>A0A1H7UVD3_STIAU</name>
<dbReference type="GO" id="GO:0050136">
    <property type="term" value="F:NADH dehydrogenase (quinone) (non-electrogenic) activity"/>
    <property type="evidence" value="ECO:0007669"/>
    <property type="project" value="UniProtKB-UniRule"/>
</dbReference>
<dbReference type="GO" id="GO:0015990">
    <property type="term" value="P:electron transport coupled proton transport"/>
    <property type="evidence" value="ECO:0007669"/>
    <property type="project" value="TreeGrafter"/>
</dbReference>
<keyword evidence="8" id="KW-1003">Cell membrane</keyword>
<keyword evidence="8 9" id="KW-0411">Iron-sulfur</keyword>
<evidence type="ECO:0000256" key="6">
    <source>
        <dbReference type="ARBA" id="ARBA00023027"/>
    </source>
</evidence>
<feature type="binding site" evidence="8">
    <location>
        <position position="112"/>
    </location>
    <ligand>
        <name>[4Fe-4S] cluster</name>
        <dbReference type="ChEBI" id="CHEBI:49883"/>
    </ligand>
</feature>
<dbReference type="SUPFAM" id="SSF56770">
    <property type="entry name" value="HydA/Nqo6-like"/>
    <property type="match status" value="1"/>
</dbReference>
<comment type="subcellular location">
    <subcellularLocation>
        <location evidence="8">Cell membrane</location>
        <topology evidence="8">Peripheral membrane protein</topology>
        <orientation evidence="8">Cytoplasmic side</orientation>
    </subcellularLocation>
</comment>
<keyword evidence="12" id="KW-1185">Reference proteome</keyword>
<protein>
    <recommendedName>
        <fullName evidence="8">NADH-quinone oxidoreductase subunit B</fullName>
        <ecNumber evidence="8">7.1.1.-</ecNumber>
    </recommendedName>
    <alternativeName>
        <fullName evidence="8">NADH dehydrogenase I subunit B</fullName>
    </alternativeName>
    <alternativeName>
        <fullName evidence="8">NDH-1 subunit B</fullName>
    </alternativeName>
</protein>
<comment type="function">
    <text evidence="8">NDH-1 shuttles electrons from NADH, via FMN and iron-sulfur (Fe-S) centers, to quinones in the respiratory chain. The immediate electron acceptor for the enzyme in this species is believed to be ubiquinone. Couples the redox reaction to proton translocation (for every two electrons transferred, four hydrogen ions are translocated across the cytoplasmic membrane), and thus conserves the redox energy in a proton gradient.</text>
</comment>
<evidence type="ECO:0000256" key="8">
    <source>
        <dbReference type="HAMAP-Rule" id="MF_01356"/>
    </source>
</evidence>
<dbReference type="HAMAP" id="MF_01356">
    <property type="entry name" value="NDH1_NuoB"/>
    <property type="match status" value="1"/>
</dbReference>
<dbReference type="EC" id="7.1.1.-" evidence="8"/>
<evidence type="ECO:0000313" key="11">
    <source>
        <dbReference type="EMBL" id="SEM00699.1"/>
    </source>
</evidence>
<keyword evidence="5 8" id="KW-1278">Translocase</keyword>
<feature type="binding site" evidence="8">
    <location>
        <position position="47"/>
    </location>
    <ligand>
        <name>[4Fe-4S] cluster</name>
        <dbReference type="ChEBI" id="CHEBI:49883"/>
    </ligand>
</feature>
<feature type="binding site" evidence="8">
    <location>
        <position position="46"/>
    </location>
    <ligand>
        <name>[4Fe-4S] cluster</name>
        <dbReference type="ChEBI" id="CHEBI:49883"/>
    </ligand>
</feature>
<comment type="function">
    <text evidence="7">NDH-1 shuttles electrons from NADH, via FMN and iron-sulfur (Fe-S) centers, to quinones in the respiratory chain. Couples the redox reaction to proton translocation (for every two electrons transferred, four hydrogen ions are translocated across the cytoplasmic membrane), and thus conserves the redox energy in a proton gradient.</text>
</comment>
<evidence type="ECO:0000313" key="12">
    <source>
        <dbReference type="Proteomes" id="UP000182719"/>
    </source>
</evidence>
<dbReference type="GO" id="GO:0005886">
    <property type="term" value="C:plasma membrane"/>
    <property type="evidence" value="ECO:0007669"/>
    <property type="project" value="UniProtKB-SubCell"/>
</dbReference>
<keyword evidence="8" id="KW-0830">Ubiquinone</keyword>
<dbReference type="GO" id="GO:0045271">
    <property type="term" value="C:respiratory chain complex I"/>
    <property type="evidence" value="ECO:0007669"/>
    <property type="project" value="TreeGrafter"/>
</dbReference>
<accession>A0A1H7UVD3</accession>
<dbReference type="GO" id="GO:0048038">
    <property type="term" value="F:quinone binding"/>
    <property type="evidence" value="ECO:0007669"/>
    <property type="project" value="UniProtKB-KW"/>
</dbReference>
<evidence type="ECO:0000256" key="5">
    <source>
        <dbReference type="ARBA" id="ARBA00022967"/>
    </source>
</evidence>
<dbReference type="GO" id="GO:0009060">
    <property type="term" value="P:aerobic respiration"/>
    <property type="evidence" value="ECO:0007669"/>
    <property type="project" value="TreeGrafter"/>
</dbReference>
<dbReference type="NCBIfam" id="TIGR01957">
    <property type="entry name" value="nuoB_fam"/>
    <property type="match status" value="1"/>
</dbReference>
<evidence type="ECO:0000256" key="4">
    <source>
        <dbReference type="ARBA" id="ARBA00022719"/>
    </source>
</evidence>
<reference evidence="12" key="1">
    <citation type="submission" date="2016-10" db="EMBL/GenBank/DDBJ databases">
        <authorList>
            <person name="Varghese N."/>
            <person name="Submissions S."/>
        </authorList>
    </citation>
    <scope>NUCLEOTIDE SEQUENCE [LARGE SCALE GENOMIC DNA]</scope>
    <source>
        <strain evidence="12">DSM 17044</strain>
    </source>
</reference>
<comment type="similarity">
    <text evidence="1 8 9">Belongs to the complex I 20 kDa subunit family.</text>
</comment>
<dbReference type="InterPro" id="IPR006137">
    <property type="entry name" value="NADH_UbQ_OxRdtase-like_20kDa"/>
</dbReference>
<dbReference type="Pfam" id="PF01058">
    <property type="entry name" value="Oxidored_q6"/>
    <property type="match status" value="1"/>
</dbReference>
<sequence>MAETDIAPIIATRRDDTVGFLQNLVSKGLGWARKYSIFTYPYATACCGMEYMSVAGGRHDLARFGAEYPRFSPRQADMLLVTGTINLKQAPILKRVYEQMCEPKWVVAFGVCASSGGFYDNYAVLQGIDRIIPVDVYIPGCPPRPEQVLDAILLLQEKIGGQVHKLADTGQSNPTAAKHDLLMSMNK</sequence>
<dbReference type="GO" id="GO:0008137">
    <property type="term" value="F:NADH dehydrogenase (ubiquinone) activity"/>
    <property type="evidence" value="ECO:0007669"/>
    <property type="project" value="InterPro"/>
</dbReference>
<evidence type="ECO:0000256" key="2">
    <source>
        <dbReference type="ARBA" id="ARBA00022448"/>
    </source>
</evidence>
<dbReference type="NCBIfam" id="NF005012">
    <property type="entry name" value="PRK06411.1"/>
    <property type="match status" value="1"/>
</dbReference>
<gene>
    <name evidence="8" type="primary">nuoB</name>
    <name evidence="11" type="ORF">SAMN05444354_110207</name>
</gene>
<dbReference type="NCBIfam" id="NF011392">
    <property type="entry name" value="PRK14817.1"/>
    <property type="match status" value="1"/>
</dbReference>
<feature type="domain" description="NADH:ubiquinone oxidoreductase-like 20kDa subunit" evidence="10">
    <location>
        <begin position="46"/>
        <end position="153"/>
    </location>
</feature>
<evidence type="ECO:0000256" key="1">
    <source>
        <dbReference type="ARBA" id="ARBA00009173"/>
    </source>
</evidence>
<dbReference type="PANTHER" id="PTHR11995">
    <property type="entry name" value="NADH DEHYDROGENASE"/>
    <property type="match status" value="1"/>
</dbReference>
<comment type="cofactor">
    <cofactor evidence="8">
        <name>[4Fe-4S] cluster</name>
        <dbReference type="ChEBI" id="CHEBI:49883"/>
    </cofactor>
    <text evidence="8">Binds 1 [4Fe-4S] cluster.</text>
</comment>
<evidence type="ECO:0000256" key="3">
    <source>
        <dbReference type="ARBA" id="ARBA00022519"/>
    </source>
</evidence>
<keyword evidence="8" id="KW-0472">Membrane</keyword>
<keyword evidence="3" id="KW-0997">Cell inner membrane</keyword>
<dbReference type="OrthoDB" id="9786737at2"/>
<evidence type="ECO:0000259" key="10">
    <source>
        <dbReference type="Pfam" id="PF01058"/>
    </source>
</evidence>
<dbReference type="PANTHER" id="PTHR11995:SF14">
    <property type="entry name" value="NADH DEHYDROGENASE [UBIQUINONE] IRON-SULFUR PROTEIN 7, MITOCHONDRIAL"/>
    <property type="match status" value="1"/>
</dbReference>
<keyword evidence="4 8" id="KW-0874">Quinone</keyword>
<evidence type="ECO:0000256" key="9">
    <source>
        <dbReference type="RuleBase" id="RU004464"/>
    </source>
</evidence>